<dbReference type="Gene3D" id="3.40.50.850">
    <property type="entry name" value="Isochorismatase-like"/>
    <property type="match status" value="1"/>
</dbReference>
<protein>
    <submittedName>
        <fullName evidence="3">Cysteine hydrolase family protein</fullName>
        <ecNumber evidence="3">3.-.-.-</ecNumber>
    </submittedName>
</protein>
<dbReference type="SUPFAM" id="SSF52499">
    <property type="entry name" value="Isochorismatase-like hydrolases"/>
    <property type="match status" value="1"/>
</dbReference>
<dbReference type="PANTHER" id="PTHR43540">
    <property type="entry name" value="PEROXYUREIDOACRYLATE/UREIDOACRYLATE AMIDOHYDROLASE-RELATED"/>
    <property type="match status" value="1"/>
</dbReference>
<comment type="caution">
    <text evidence="3">The sequence shown here is derived from an EMBL/GenBank/DDBJ whole genome shotgun (WGS) entry which is preliminary data.</text>
</comment>
<organism evidence="3 4">
    <name type="scientific">Halomonas salifodinae</name>
    <dbReference type="NCBI Taxonomy" id="438745"/>
    <lineage>
        <taxon>Bacteria</taxon>
        <taxon>Pseudomonadati</taxon>
        <taxon>Pseudomonadota</taxon>
        <taxon>Gammaproteobacteria</taxon>
        <taxon>Oceanospirillales</taxon>
        <taxon>Halomonadaceae</taxon>
        <taxon>Halomonas</taxon>
    </lineage>
</organism>
<dbReference type="CDD" id="cd01014">
    <property type="entry name" value="nicotinamidase_related"/>
    <property type="match status" value="1"/>
</dbReference>
<dbReference type="EC" id="3.-.-.-" evidence="3"/>
<reference evidence="4" key="1">
    <citation type="journal article" date="2019" name="Int. J. Syst. Evol. Microbiol.">
        <title>The Global Catalogue of Microorganisms (GCM) 10K type strain sequencing project: providing services to taxonomists for standard genome sequencing and annotation.</title>
        <authorList>
            <consortium name="The Broad Institute Genomics Platform"/>
            <consortium name="The Broad Institute Genome Sequencing Center for Infectious Disease"/>
            <person name="Wu L."/>
            <person name="Ma J."/>
        </authorList>
    </citation>
    <scope>NUCLEOTIDE SEQUENCE [LARGE SCALE GENOMIC DNA]</scope>
    <source>
        <strain evidence="4">CGMCC 1.13666</strain>
    </source>
</reference>
<evidence type="ECO:0000256" key="1">
    <source>
        <dbReference type="ARBA" id="ARBA00022801"/>
    </source>
</evidence>
<evidence type="ECO:0000259" key="2">
    <source>
        <dbReference type="Pfam" id="PF00857"/>
    </source>
</evidence>
<dbReference type="InterPro" id="IPR036380">
    <property type="entry name" value="Isochorismatase-like_sf"/>
</dbReference>
<proteinExistence type="predicted"/>
<gene>
    <name evidence="3" type="ORF">ACFQH5_18955</name>
</gene>
<sequence>MSKRAIIVVDIQNEYFPAGKLPLEGIDSAVAKAARVIEHARAVQDTVIYVRHEMPDPEAPFFTPGTEGVEIHSAVTPLASETVLLKHYPNAFLETGLKALLDKPGIEELVIIGAMSHMCIDATSRAASDLGYKTTIVHDACATLDLEFEGKTVPAAQVHATIMAALAFAYGTVTTTDDYLGQAR</sequence>
<dbReference type="PANTHER" id="PTHR43540:SF1">
    <property type="entry name" value="ISOCHORISMATASE HYDROLASE"/>
    <property type="match status" value="1"/>
</dbReference>
<evidence type="ECO:0000313" key="3">
    <source>
        <dbReference type="EMBL" id="MFC7091625.1"/>
    </source>
</evidence>
<dbReference type="GO" id="GO:0016787">
    <property type="term" value="F:hydrolase activity"/>
    <property type="evidence" value="ECO:0007669"/>
    <property type="project" value="UniProtKB-KW"/>
</dbReference>
<dbReference type="Pfam" id="PF00857">
    <property type="entry name" value="Isochorismatase"/>
    <property type="match status" value="1"/>
</dbReference>
<dbReference type="RefSeq" id="WP_346064302.1">
    <property type="nucleotide sequence ID" value="NZ_BAAADR010000047.1"/>
</dbReference>
<dbReference type="Proteomes" id="UP001596411">
    <property type="component" value="Unassembled WGS sequence"/>
</dbReference>
<keyword evidence="4" id="KW-1185">Reference proteome</keyword>
<keyword evidence="1 3" id="KW-0378">Hydrolase</keyword>
<accession>A0ABW2F059</accession>
<name>A0ABW2F059_9GAMM</name>
<evidence type="ECO:0000313" key="4">
    <source>
        <dbReference type="Proteomes" id="UP001596411"/>
    </source>
</evidence>
<dbReference type="EMBL" id="JBHSZP010000039">
    <property type="protein sequence ID" value="MFC7091625.1"/>
    <property type="molecule type" value="Genomic_DNA"/>
</dbReference>
<dbReference type="InterPro" id="IPR000868">
    <property type="entry name" value="Isochorismatase-like_dom"/>
</dbReference>
<dbReference type="InterPro" id="IPR050272">
    <property type="entry name" value="Isochorismatase-like_hydrls"/>
</dbReference>
<feature type="domain" description="Isochorismatase-like" evidence="2">
    <location>
        <begin position="5"/>
        <end position="154"/>
    </location>
</feature>